<dbReference type="EMBL" id="OZ034819">
    <property type="protein sequence ID" value="CAL1395940.1"/>
    <property type="molecule type" value="Genomic_DNA"/>
</dbReference>
<evidence type="ECO:0000313" key="1">
    <source>
        <dbReference type="EMBL" id="CAL1395940.1"/>
    </source>
</evidence>
<reference evidence="1 2" key="1">
    <citation type="submission" date="2024-04" db="EMBL/GenBank/DDBJ databases">
        <authorList>
            <person name="Fracassetti M."/>
        </authorList>
    </citation>
    <scope>NUCLEOTIDE SEQUENCE [LARGE SCALE GENOMIC DNA]</scope>
</reference>
<gene>
    <name evidence="1" type="ORF">LTRI10_LOCUS36335</name>
</gene>
<keyword evidence="2" id="KW-1185">Reference proteome</keyword>
<dbReference type="Proteomes" id="UP001497516">
    <property type="component" value="Chromosome 6"/>
</dbReference>
<evidence type="ECO:0000313" key="2">
    <source>
        <dbReference type="Proteomes" id="UP001497516"/>
    </source>
</evidence>
<protein>
    <submittedName>
        <fullName evidence="1">Uncharacterized protein</fullName>
    </submittedName>
</protein>
<dbReference type="AlphaFoldDB" id="A0AAV2FCE4"/>
<organism evidence="1 2">
    <name type="scientific">Linum trigynum</name>
    <dbReference type="NCBI Taxonomy" id="586398"/>
    <lineage>
        <taxon>Eukaryota</taxon>
        <taxon>Viridiplantae</taxon>
        <taxon>Streptophyta</taxon>
        <taxon>Embryophyta</taxon>
        <taxon>Tracheophyta</taxon>
        <taxon>Spermatophyta</taxon>
        <taxon>Magnoliopsida</taxon>
        <taxon>eudicotyledons</taxon>
        <taxon>Gunneridae</taxon>
        <taxon>Pentapetalae</taxon>
        <taxon>rosids</taxon>
        <taxon>fabids</taxon>
        <taxon>Malpighiales</taxon>
        <taxon>Linaceae</taxon>
        <taxon>Linum</taxon>
    </lineage>
</organism>
<accession>A0AAV2FCE4</accession>
<proteinExistence type="predicted"/>
<name>A0AAV2FCE4_9ROSI</name>
<sequence length="148" mass="16624">MDEDQISWLQGVLQTATMKFWSFPSRCIRTSSSRSIHVGKGTNRKGTYLQISEQAGNGKVYKIVIPQANMTIGWARLTNLIRDVYSAEHQSRVTHVPVHTQPQLVSPEISYADAVIYGGFYGRGKCSIKSHAGERFINVEDDGVKERH</sequence>